<feature type="domain" description="J" evidence="7">
    <location>
        <begin position="6"/>
        <end position="78"/>
    </location>
</feature>
<dbReference type="CDD" id="cd06257">
    <property type="entry name" value="DnaJ"/>
    <property type="match status" value="1"/>
</dbReference>
<evidence type="ECO:0000256" key="2">
    <source>
        <dbReference type="ARBA" id="ARBA00022771"/>
    </source>
</evidence>
<feature type="compositionally biased region" description="Basic and acidic residues" evidence="6">
    <location>
        <begin position="614"/>
        <end position="632"/>
    </location>
</feature>
<evidence type="ECO:0000256" key="3">
    <source>
        <dbReference type="ARBA" id="ARBA00022833"/>
    </source>
</evidence>
<comment type="caution">
    <text evidence="9">The sequence shown here is derived from an EMBL/GenBank/DDBJ whole genome shotgun (WGS) entry which is preliminary data.</text>
</comment>
<dbReference type="SMART" id="SM00271">
    <property type="entry name" value="DnaJ"/>
    <property type="match status" value="1"/>
</dbReference>
<feature type="compositionally biased region" description="Polar residues" evidence="6">
    <location>
        <begin position="402"/>
        <end position="412"/>
    </location>
</feature>
<dbReference type="EMBL" id="JABFUD020000011">
    <property type="protein sequence ID" value="KAI5073968.1"/>
    <property type="molecule type" value="Genomic_DNA"/>
</dbReference>
<dbReference type="Pfam" id="PF00226">
    <property type="entry name" value="DnaJ"/>
    <property type="match status" value="1"/>
</dbReference>
<organism evidence="9 10">
    <name type="scientific">Adiantum capillus-veneris</name>
    <name type="common">Maidenhair fern</name>
    <dbReference type="NCBI Taxonomy" id="13818"/>
    <lineage>
        <taxon>Eukaryota</taxon>
        <taxon>Viridiplantae</taxon>
        <taxon>Streptophyta</taxon>
        <taxon>Embryophyta</taxon>
        <taxon>Tracheophyta</taxon>
        <taxon>Polypodiopsida</taxon>
        <taxon>Polypodiidae</taxon>
        <taxon>Polypodiales</taxon>
        <taxon>Pteridineae</taxon>
        <taxon>Pteridaceae</taxon>
        <taxon>Vittarioideae</taxon>
        <taxon>Adiantum</taxon>
    </lineage>
</organism>
<feature type="compositionally biased region" description="Acidic residues" evidence="6">
    <location>
        <begin position="437"/>
        <end position="455"/>
    </location>
</feature>
<dbReference type="SUPFAM" id="SSF46565">
    <property type="entry name" value="Chaperone J-domain"/>
    <property type="match status" value="1"/>
</dbReference>
<dbReference type="Pfam" id="PF12171">
    <property type="entry name" value="zf-C2H2_jaz"/>
    <property type="match status" value="1"/>
</dbReference>
<dbReference type="InterPro" id="IPR022755">
    <property type="entry name" value="Znf_C2H2_jaz"/>
</dbReference>
<dbReference type="InterPro" id="IPR001623">
    <property type="entry name" value="DnaJ_domain"/>
</dbReference>
<evidence type="ECO:0000259" key="8">
    <source>
        <dbReference type="PROSITE" id="PS50157"/>
    </source>
</evidence>
<dbReference type="SUPFAM" id="SSF57667">
    <property type="entry name" value="beta-beta-alpha zinc fingers"/>
    <property type="match status" value="1"/>
</dbReference>
<accession>A0A9D4UUY0</accession>
<dbReference type="PROSITE" id="PS00028">
    <property type="entry name" value="ZINC_FINGER_C2H2_1"/>
    <property type="match status" value="2"/>
</dbReference>
<keyword evidence="5" id="KW-0175">Coiled coil</keyword>
<dbReference type="SMART" id="SM00451">
    <property type="entry name" value="ZnF_U1"/>
    <property type="match status" value="1"/>
</dbReference>
<keyword evidence="10" id="KW-1185">Reference proteome</keyword>
<feature type="compositionally biased region" description="Acidic residues" evidence="6">
    <location>
        <begin position="489"/>
        <end position="498"/>
    </location>
</feature>
<evidence type="ECO:0000259" key="7">
    <source>
        <dbReference type="PROSITE" id="PS50076"/>
    </source>
</evidence>
<dbReference type="PROSITE" id="PS50157">
    <property type="entry name" value="ZINC_FINGER_C2H2_2"/>
    <property type="match status" value="2"/>
</dbReference>
<proteinExistence type="predicted"/>
<keyword evidence="3" id="KW-0862">Zinc</keyword>
<protein>
    <submittedName>
        <fullName evidence="9">Uncharacterized protein</fullName>
    </submittedName>
</protein>
<dbReference type="InterPro" id="IPR036869">
    <property type="entry name" value="J_dom_sf"/>
</dbReference>
<feature type="coiled-coil region" evidence="5">
    <location>
        <begin position="225"/>
        <end position="261"/>
    </location>
</feature>
<dbReference type="Gene3D" id="1.10.287.110">
    <property type="entry name" value="DnaJ domain"/>
    <property type="match status" value="1"/>
</dbReference>
<evidence type="ECO:0000256" key="6">
    <source>
        <dbReference type="SAM" id="MobiDB-lite"/>
    </source>
</evidence>
<evidence type="ECO:0000256" key="4">
    <source>
        <dbReference type="PROSITE-ProRule" id="PRU00042"/>
    </source>
</evidence>
<dbReference type="PANTHER" id="PTHR45495">
    <property type="entry name" value="DNAJ PROTEIN JJJ1 HOMOLOG"/>
    <property type="match status" value="1"/>
</dbReference>
<feature type="domain" description="C2H2-type" evidence="8">
    <location>
        <begin position="310"/>
        <end position="339"/>
    </location>
</feature>
<dbReference type="PRINTS" id="PR00625">
    <property type="entry name" value="JDOMAIN"/>
</dbReference>
<feature type="region of interest" description="Disordered" evidence="6">
    <location>
        <begin position="592"/>
        <end position="661"/>
    </location>
</feature>
<dbReference type="PANTHER" id="PTHR45495:SF1">
    <property type="entry name" value="DNAJ PROTEIN JJJ1 HOMOLOG"/>
    <property type="match status" value="1"/>
</dbReference>
<feature type="compositionally biased region" description="Basic residues" evidence="6">
    <location>
        <begin position="546"/>
        <end position="559"/>
    </location>
</feature>
<feature type="region of interest" description="Disordered" evidence="6">
    <location>
        <begin position="399"/>
        <end position="569"/>
    </location>
</feature>
<dbReference type="PROSITE" id="PS00636">
    <property type="entry name" value="DNAJ_1"/>
    <property type="match status" value="1"/>
</dbReference>
<keyword evidence="1" id="KW-0479">Metal-binding</keyword>
<dbReference type="InterPro" id="IPR003604">
    <property type="entry name" value="Matrin/U1-like-C_Znf_C2H2"/>
</dbReference>
<dbReference type="InterPro" id="IPR013087">
    <property type="entry name" value="Znf_C2H2_type"/>
</dbReference>
<dbReference type="Pfam" id="PF21884">
    <property type="entry name" value="ZUO1-like_ZHD"/>
    <property type="match status" value="1"/>
</dbReference>
<dbReference type="PROSITE" id="PS50076">
    <property type="entry name" value="DNAJ_2"/>
    <property type="match status" value="1"/>
</dbReference>
<gene>
    <name evidence="9" type="ORF">GOP47_0011981</name>
</gene>
<evidence type="ECO:0000256" key="5">
    <source>
        <dbReference type="SAM" id="Coils"/>
    </source>
</evidence>
<dbReference type="SMART" id="SM00355">
    <property type="entry name" value="ZnF_C2H2"/>
    <property type="match status" value="2"/>
</dbReference>
<evidence type="ECO:0000256" key="1">
    <source>
        <dbReference type="ARBA" id="ARBA00022723"/>
    </source>
</evidence>
<dbReference type="InterPro" id="IPR018253">
    <property type="entry name" value="DnaJ_domain_CS"/>
</dbReference>
<reference evidence="9" key="1">
    <citation type="submission" date="2021-01" db="EMBL/GenBank/DDBJ databases">
        <title>Adiantum capillus-veneris genome.</title>
        <authorList>
            <person name="Fang Y."/>
            <person name="Liao Q."/>
        </authorList>
    </citation>
    <scope>NUCLEOTIDE SEQUENCE</scope>
    <source>
        <strain evidence="9">H3</strain>
        <tissue evidence="9">Leaf</tissue>
    </source>
</reference>
<name>A0A9D4UUY0_ADICA</name>
<feature type="domain" description="C2H2-type" evidence="8">
    <location>
        <begin position="666"/>
        <end position="695"/>
    </location>
</feature>
<dbReference type="InterPro" id="IPR054076">
    <property type="entry name" value="ZUO1-like_ZHD"/>
</dbReference>
<dbReference type="OrthoDB" id="5894at2759"/>
<keyword evidence="2 4" id="KW-0863">Zinc-finger</keyword>
<evidence type="ECO:0000313" key="9">
    <source>
        <dbReference type="EMBL" id="KAI5073968.1"/>
    </source>
</evidence>
<dbReference type="AlphaFoldDB" id="A0A9D4UUY0"/>
<dbReference type="GO" id="GO:0003676">
    <property type="term" value="F:nucleic acid binding"/>
    <property type="evidence" value="ECO:0007669"/>
    <property type="project" value="InterPro"/>
</dbReference>
<dbReference type="Proteomes" id="UP000886520">
    <property type="component" value="Chromosome 11"/>
</dbReference>
<evidence type="ECO:0000313" key="10">
    <source>
        <dbReference type="Proteomes" id="UP000886520"/>
    </source>
</evidence>
<dbReference type="GO" id="GO:0008270">
    <property type="term" value="F:zinc ion binding"/>
    <property type="evidence" value="ECO:0007669"/>
    <property type="project" value="UniProtKB-KW"/>
</dbReference>
<dbReference type="InterPro" id="IPR044648">
    <property type="entry name" value="JJJ1_plant"/>
</dbReference>
<dbReference type="Gene3D" id="3.30.160.60">
    <property type="entry name" value="Classic Zinc Finger"/>
    <property type="match status" value="1"/>
</dbReference>
<dbReference type="InterPro" id="IPR036236">
    <property type="entry name" value="Znf_C2H2_sf"/>
</dbReference>
<sequence length="696" mass="79143">METQKCLYEILGVEATSSNEEIRSAYRKLALKWHPDKTQQTGASAEECQEATIHFQEIGRAYEVLADPSERSWYDSHRSQILSSSSSSPSDFDFNPWPFFSPSVFAGYGDTGKGFYAVYGELFKKLHQHEVNFANVRGLRTPLYPPGMGNLATAYPQVQKFYNHWLGFSTVKDFAWCDEYKVSMGPNRKIRRLMEEENKKIRSKARKEFNEAIRHLAAFVRKRDKRVLERQMEVQRLEKEKEEMRNARRKKEEEEKRMKARLYEEAEWTKIESEPDADDGSDLDESIGSYARRQSKLKSTEAKKGRQDEFYCIVCNKNFKSDEQWRNHERSKKHLEKVAILKESFEEDDKEFEAIAHGVIREDDADLEMKASAGSISKGEESPSISDIELLSADIREKGKETTLTTDNTSVQCGVERASAGSSQDNRGDGSALSTESESDDAGREEDDGEDDEFDSLLTMVNSYARRHRQSASEKQSALGQDPSHEEGELGEGGEEEMLPTRWKSGQTQEADESSEDLERSLVNGETSVIPGHDDGEFDGDVSGASKKKKSRGQLRNKKQQAANLNRHSKIAEELLYEKNLDVMMQKFEGLDADEKEPCSSQQAEQKDNVISGKDARSINKGQQFEKRHSREYLLSSKGKNPNDLEQPRRPARGKKSKVNTQSAILTCETCGEDFDSRNQLFKHISATKHAILKGK</sequence>